<protein>
    <submittedName>
        <fullName evidence="1">Uncharacterized protein</fullName>
    </submittedName>
</protein>
<reference evidence="1 2" key="1">
    <citation type="journal article" date="2021" name="Nat. Commun.">
        <title>Genetic determinants of endophytism in the Arabidopsis root mycobiome.</title>
        <authorList>
            <person name="Mesny F."/>
            <person name="Miyauchi S."/>
            <person name="Thiergart T."/>
            <person name="Pickel B."/>
            <person name="Atanasova L."/>
            <person name="Karlsson M."/>
            <person name="Huettel B."/>
            <person name="Barry K.W."/>
            <person name="Haridas S."/>
            <person name="Chen C."/>
            <person name="Bauer D."/>
            <person name="Andreopoulos W."/>
            <person name="Pangilinan J."/>
            <person name="LaButti K."/>
            <person name="Riley R."/>
            <person name="Lipzen A."/>
            <person name="Clum A."/>
            <person name="Drula E."/>
            <person name="Henrissat B."/>
            <person name="Kohler A."/>
            <person name="Grigoriev I.V."/>
            <person name="Martin F.M."/>
            <person name="Hacquard S."/>
        </authorList>
    </citation>
    <scope>NUCLEOTIDE SEQUENCE [LARGE SCALE GENOMIC DNA]</scope>
    <source>
        <strain evidence="1 2">MPI-SDFR-AT-0079</strain>
    </source>
</reference>
<organism evidence="1 2">
    <name type="scientific">Chaetomium tenue</name>
    <dbReference type="NCBI Taxonomy" id="1854479"/>
    <lineage>
        <taxon>Eukaryota</taxon>
        <taxon>Fungi</taxon>
        <taxon>Dikarya</taxon>
        <taxon>Ascomycota</taxon>
        <taxon>Pezizomycotina</taxon>
        <taxon>Sordariomycetes</taxon>
        <taxon>Sordariomycetidae</taxon>
        <taxon>Sordariales</taxon>
        <taxon>Chaetomiaceae</taxon>
        <taxon>Chaetomium</taxon>
    </lineage>
</organism>
<name>A0ACB7NX68_9PEZI</name>
<sequence>MMASGWVTCTTPSFALVAWLLAWMLAGLVGSRGSFFCVCPQAYAVYLPIYLRWVLDCQWHGLL</sequence>
<feature type="non-terminal residue" evidence="1">
    <location>
        <position position="63"/>
    </location>
</feature>
<evidence type="ECO:0000313" key="2">
    <source>
        <dbReference type="Proteomes" id="UP000724584"/>
    </source>
</evidence>
<dbReference type="EMBL" id="JAGIZQ010000006">
    <property type="protein sequence ID" value="KAH6622968.1"/>
    <property type="molecule type" value="Genomic_DNA"/>
</dbReference>
<gene>
    <name evidence="1" type="ORF">F5144DRAFT_582026</name>
</gene>
<dbReference type="Proteomes" id="UP000724584">
    <property type="component" value="Unassembled WGS sequence"/>
</dbReference>
<keyword evidence="2" id="KW-1185">Reference proteome</keyword>
<proteinExistence type="predicted"/>
<comment type="caution">
    <text evidence="1">The sequence shown here is derived from an EMBL/GenBank/DDBJ whole genome shotgun (WGS) entry which is preliminary data.</text>
</comment>
<accession>A0ACB7NX68</accession>
<evidence type="ECO:0000313" key="1">
    <source>
        <dbReference type="EMBL" id="KAH6622968.1"/>
    </source>
</evidence>